<dbReference type="GO" id="GO:0005739">
    <property type="term" value="C:mitochondrion"/>
    <property type="evidence" value="ECO:0007669"/>
    <property type="project" value="TreeGrafter"/>
</dbReference>
<dbReference type="Gene3D" id="3.30.830.10">
    <property type="entry name" value="Metalloenzyme, LuxS/M16 peptidase-like"/>
    <property type="match status" value="1"/>
</dbReference>
<dbReference type="PANTHER" id="PTHR43016">
    <property type="entry name" value="PRESEQUENCE PROTEASE"/>
    <property type="match status" value="1"/>
</dbReference>
<evidence type="ECO:0000313" key="2">
    <source>
        <dbReference type="Proteomes" id="UP000290289"/>
    </source>
</evidence>
<dbReference type="EMBL" id="RDQH01000331">
    <property type="protein sequence ID" value="RXH99809.1"/>
    <property type="molecule type" value="Genomic_DNA"/>
</dbReference>
<dbReference type="GO" id="GO:0046872">
    <property type="term" value="F:metal ion binding"/>
    <property type="evidence" value="ECO:0007669"/>
    <property type="project" value="InterPro"/>
</dbReference>
<dbReference type="GO" id="GO:0009507">
    <property type="term" value="C:chloroplast"/>
    <property type="evidence" value="ECO:0007669"/>
    <property type="project" value="TreeGrafter"/>
</dbReference>
<keyword evidence="2" id="KW-1185">Reference proteome</keyword>
<dbReference type="GO" id="GO:0004222">
    <property type="term" value="F:metalloendopeptidase activity"/>
    <property type="evidence" value="ECO:0007669"/>
    <property type="project" value="TreeGrafter"/>
</dbReference>
<organism evidence="1 2">
    <name type="scientific">Malus domestica</name>
    <name type="common">Apple</name>
    <name type="synonym">Pyrus malus</name>
    <dbReference type="NCBI Taxonomy" id="3750"/>
    <lineage>
        <taxon>Eukaryota</taxon>
        <taxon>Viridiplantae</taxon>
        <taxon>Streptophyta</taxon>
        <taxon>Embryophyta</taxon>
        <taxon>Tracheophyta</taxon>
        <taxon>Spermatophyta</taxon>
        <taxon>Magnoliopsida</taxon>
        <taxon>eudicotyledons</taxon>
        <taxon>Gunneridae</taxon>
        <taxon>Pentapetalae</taxon>
        <taxon>rosids</taxon>
        <taxon>fabids</taxon>
        <taxon>Rosales</taxon>
        <taxon>Rosaceae</taxon>
        <taxon>Amygdaloideae</taxon>
        <taxon>Maleae</taxon>
        <taxon>Malus</taxon>
    </lineage>
</organism>
<dbReference type="PANTHER" id="PTHR43016:SF13">
    <property type="entry name" value="PRESEQUENCE PROTEASE, MITOCHONDRIAL"/>
    <property type="match status" value="1"/>
</dbReference>
<dbReference type="AlphaFoldDB" id="A0A498JV90"/>
<accession>A0A498JV90</accession>
<dbReference type="SUPFAM" id="SSF63411">
    <property type="entry name" value="LuxS/MPP-like metallohydrolase"/>
    <property type="match status" value="1"/>
</dbReference>
<name>A0A498JV90_MALDO</name>
<gene>
    <name evidence="1" type="ORF">DVH24_021611</name>
</gene>
<evidence type="ECO:0000313" key="1">
    <source>
        <dbReference type="EMBL" id="RXH99809.1"/>
    </source>
</evidence>
<protein>
    <submittedName>
        <fullName evidence="1">Uncharacterized protein</fullName>
    </submittedName>
</protein>
<dbReference type="InterPro" id="IPR011249">
    <property type="entry name" value="Metalloenz_LuxS/M16"/>
</dbReference>
<dbReference type="Proteomes" id="UP000290289">
    <property type="component" value="Chromosome 5"/>
</dbReference>
<reference evidence="1 2" key="1">
    <citation type="submission" date="2018-10" db="EMBL/GenBank/DDBJ databases">
        <title>A high-quality apple genome assembly.</title>
        <authorList>
            <person name="Hu J."/>
        </authorList>
    </citation>
    <scope>NUCLEOTIDE SEQUENCE [LARGE SCALE GENOMIC DNA]</scope>
    <source>
        <strain evidence="2">cv. HFTH1</strain>
        <tissue evidence="1">Young leaf</tissue>
    </source>
</reference>
<sequence>MSDRSQYLPLPYATTAVRFSVPPRLPCSAVLLLNAVGMPRTQSSPPELRGVQDEVADKLGFEKVSEDFFGDCSSNAVVYSSATKRSAPKSCLCPTTTTERSSELFSEHRREFSSKNPFVFMIDSTGVADILQQSVLCGSRKYPVKKPFDELVRGSFSTSLHAKTMADRTYYSGSCTTTKELYNMVDVHLDAVFFPKCLEDVQIFQQQGVVFNQRKEFYSRPLPEDILKLTAQQASFPSTLSSNRLLFIFSLADESHLASVPVSVSIVFLTISSCP</sequence>
<dbReference type="GO" id="GO:0016485">
    <property type="term" value="P:protein processing"/>
    <property type="evidence" value="ECO:0007669"/>
    <property type="project" value="TreeGrafter"/>
</dbReference>
<proteinExistence type="predicted"/>
<comment type="caution">
    <text evidence="1">The sequence shown here is derived from an EMBL/GenBank/DDBJ whole genome shotgun (WGS) entry which is preliminary data.</text>
</comment>